<dbReference type="PROSITE" id="PS50994">
    <property type="entry name" value="INTEGRASE"/>
    <property type="match status" value="1"/>
</dbReference>
<organism evidence="2 3">
    <name type="scientific">Pontibacter saemangeumensis</name>
    <dbReference type="NCBI Taxonomy" id="1084525"/>
    <lineage>
        <taxon>Bacteria</taxon>
        <taxon>Pseudomonadati</taxon>
        <taxon>Bacteroidota</taxon>
        <taxon>Cytophagia</taxon>
        <taxon>Cytophagales</taxon>
        <taxon>Hymenobacteraceae</taxon>
        <taxon>Pontibacter</taxon>
    </lineage>
</organism>
<proteinExistence type="predicted"/>
<name>A0ABP8LZS5_9BACT</name>
<dbReference type="InterPro" id="IPR036397">
    <property type="entry name" value="RNaseH_sf"/>
</dbReference>
<dbReference type="PANTHER" id="PTHR47515">
    <property type="entry name" value="LOW CALCIUM RESPONSE LOCUS PROTEIN T"/>
    <property type="match status" value="1"/>
</dbReference>
<evidence type="ECO:0000313" key="2">
    <source>
        <dbReference type="EMBL" id="GAA4438945.1"/>
    </source>
</evidence>
<protein>
    <recommendedName>
        <fullName evidence="1">Integrase catalytic domain-containing protein</fullName>
    </recommendedName>
</protein>
<reference evidence="3" key="1">
    <citation type="journal article" date="2019" name="Int. J. Syst. Evol. Microbiol.">
        <title>The Global Catalogue of Microorganisms (GCM) 10K type strain sequencing project: providing services to taxonomists for standard genome sequencing and annotation.</title>
        <authorList>
            <consortium name="The Broad Institute Genomics Platform"/>
            <consortium name="The Broad Institute Genome Sequencing Center for Infectious Disease"/>
            <person name="Wu L."/>
            <person name="Ma J."/>
        </authorList>
    </citation>
    <scope>NUCLEOTIDE SEQUENCE [LARGE SCALE GENOMIC DNA]</scope>
    <source>
        <strain evidence="3">JCM 17926</strain>
    </source>
</reference>
<dbReference type="Gene3D" id="3.30.420.10">
    <property type="entry name" value="Ribonuclease H-like superfamily/Ribonuclease H"/>
    <property type="match status" value="1"/>
</dbReference>
<comment type="caution">
    <text evidence="2">The sequence shown here is derived from an EMBL/GenBank/DDBJ whole genome shotgun (WGS) entry which is preliminary data.</text>
</comment>
<feature type="domain" description="Integrase catalytic" evidence="1">
    <location>
        <begin position="1"/>
        <end position="58"/>
    </location>
</feature>
<accession>A0ABP8LZS5</accession>
<dbReference type="PANTHER" id="PTHR47515:SF1">
    <property type="entry name" value="BLR2054 PROTEIN"/>
    <property type="match status" value="1"/>
</dbReference>
<evidence type="ECO:0000259" key="1">
    <source>
        <dbReference type="PROSITE" id="PS50994"/>
    </source>
</evidence>
<dbReference type="SUPFAM" id="SSF53098">
    <property type="entry name" value="Ribonuclease H-like"/>
    <property type="match status" value="1"/>
</dbReference>
<evidence type="ECO:0000313" key="3">
    <source>
        <dbReference type="Proteomes" id="UP001500552"/>
    </source>
</evidence>
<dbReference type="InterPro" id="IPR001584">
    <property type="entry name" value="Integrase_cat-core"/>
</dbReference>
<keyword evidence="3" id="KW-1185">Reference proteome</keyword>
<dbReference type="EMBL" id="BAABHC010000020">
    <property type="protein sequence ID" value="GAA4438945.1"/>
    <property type="molecule type" value="Genomic_DNA"/>
</dbReference>
<gene>
    <name evidence="2" type="ORF">GCM10023188_34750</name>
</gene>
<dbReference type="Proteomes" id="UP001500552">
    <property type="component" value="Unassembled WGS sequence"/>
</dbReference>
<sequence length="58" mass="6338">MDNYSSNCLGIHIDKSIKGDQVVEVMEALKCGMVGKPKKVLVDNGSEFISIALNKWAL</sequence>
<dbReference type="InterPro" id="IPR012337">
    <property type="entry name" value="RNaseH-like_sf"/>
</dbReference>